<evidence type="ECO:0000256" key="1">
    <source>
        <dbReference type="ARBA" id="ARBA00022694"/>
    </source>
</evidence>
<evidence type="ECO:0000313" key="7">
    <source>
        <dbReference type="Proteomes" id="UP000192505"/>
    </source>
</evidence>
<dbReference type="Gene3D" id="3.30.230.10">
    <property type="match status" value="1"/>
</dbReference>
<sequence length="137" mass="15444">MQRLKSRPQFQAVLAGSILARTSHFALHRVALPASRADDTCQTLFAVDDVWLGAMVPKRWAKRAVTRNTIKRQVYAVSQDFESSMSHAAHVVRLRNGFDRQKFVSATSDALKAEVRGELQQLFAHAAQRPLWSQEQA</sequence>
<keyword evidence="1" id="KW-0819">tRNA processing</keyword>
<evidence type="ECO:0000256" key="4">
    <source>
        <dbReference type="ARBA" id="ARBA00022801"/>
    </source>
</evidence>
<evidence type="ECO:0000256" key="5">
    <source>
        <dbReference type="ARBA" id="ARBA00022884"/>
    </source>
</evidence>
<accession>A0A1W9KQS7</accession>
<keyword evidence="4" id="KW-0378">Hydrolase</keyword>
<dbReference type="EMBL" id="MTEI01000015">
    <property type="protein sequence ID" value="OQW86539.1"/>
    <property type="molecule type" value="Genomic_DNA"/>
</dbReference>
<evidence type="ECO:0000256" key="2">
    <source>
        <dbReference type="ARBA" id="ARBA00022722"/>
    </source>
</evidence>
<name>A0A1W9KQS7_9BURK</name>
<dbReference type="SUPFAM" id="SSF54211">
    <property type="entry name" value="Ribosomal protein S5 domain 2-like"/>
    <property type="match status" value="1"/>
</dbReference>
<dbReference type="GO" id="GO:0000049">
    <property type="term" value="F:tRNA binding"/>
    <property type="evidence" value="ECO:0007669"/>
    <property type="project" value="InterPro"/>
</dbReference>
<organism evidence="6 7">
    <name type="scientific">Rhodoferax ferrireducens</name>
    <dbReference type="NCBI Taxonomy" id="192843"/>
    <lineage>
        <taxon>Bacteria</taxon>
        <taxon>Pseudomonadati</taxon>
        <taxon>Pseudomonadota</taxon>
        <taxon>Betaproteobacteria</taxon>
        <taxon>Burkholderiales</taxon>
        <taxon>Comamonadaceae</taxon>
        <taxon>Rhodoferax</taxon>
    </lineage>
</organism>
<keyword evidence="5" id="KW-0694">RNA-binding</keyword>
<dbReference type="InterPro" id="IPR014721">
    <property type="entry name" value="Ribsml_uS5_D2-typ_fold_subgr"/>
</dbReference>
<gene>
    <name evidence="6" type="ORF">BWK72_16795</name>
</gene>
<dbReference type="GO" id="GO:0008033">
    <property type="term" value="P:tRNA processing"/>
    <property type="evidence" value="ECO:0007669"/>
    <property type="project" value="UniProtKB-KW"/>
</dbReference>
<dbReference type="AlphaFoldDB" id="A0A1W9KQS7"/>
<keyword evidence="2" id="KW-0540">Nuclease</keyword>
<dbReference type="GO" id="GO:0004526">
    <property type="term" value="F:ribonuclease P activity"/>
    <property type="evidence" value="ECO:0007669"/>
    <property type="project" value="InterPro"/>
</dbReference>
<evidence type="ECO:0000256" key="3">
    <source>
        <dbReference type="ARBA" id="ARBA00022759"/>
    </source>
</evidence>
<dbReference type="InterPro" id="IPR000100">
    <property type="entry name" value="RNase_P"/>
</dbReference>
<reference evidence="6 7" key="1">
    <citation type="submission" date="2017-01" db="EMBL/GenBank/DDBJ databases">
        <title>Novel large sulfur bacteria in the metagenomes of groundwater-fed chemosynthetic microbial mats in the Lake Huron basin.</title>
        <authorList>
            <person name="Sharrar A.M."/>
            <person name="Flood B.E."/>
            <person name="Bailey J.V."/>
            <person name="Jones D.S."/>
            <person name="Biddanda B."/>
            <person name="Ruberg S.A."/>
            <person name="Marcus D.N."/>
            <person name="Dick G.J."/>
        </authorList>
    </citation>
    <scope>NUCLEOTIDE SEQUENCE [LARGE SCALE GENOMIC DNA]</scope>
    <source>
        <strain evidence="6">A7</strain>
    </source>
</reference>
<comment type="caution">
    <text evidence="6">The sequence shown here is derived from an EMBL/GenBank/DDBJ whole genome shotgun (WGS) entry which is preliminary data.</text>
</comment>
<dbReference type="InterPro" id="IPR020568">
    <property type="entry name" value="Ribosomal_Su5_D2-typ_SF"/>
</dbReference>
<keyword evidence="3" id="KW-0255">Endonuclease</keyword>
<dbReference type="Proteomes" id="UP000192505">
    <property type="component" value="Unassembled WGS sequence"/>
</dbReference>
<dbReference type="Pfam" id="PF00825">
    <property type="entry name" value="Ribonuclease_P"/>
    <property type="match status" value="1"/>
</dbReference>
<proteinExistence type="predicted"/>
<evidence type="ECO:0000313" key="6">
    <source>
        <dbReference type="EMBL" id="OQW86539.1"/>
    </source>
</evidence>
<protein>
    <submittedName>
        <fullName evidence="6">Ribonuclease P protein component</fullName>
    </submittedName>
</protein>